<reference evidence="2" key="1">
    <citation type="submission" date="2020-03" db="EMBL/GenBank/DDBJ databases">
        <title>The deep terrestrial virosphere.</title>
        <authorList>
            <person name="Holmfeldt K."/>
            <person name="Nilsson E."/>
            <person name="Simone D."/>
            <person name="Lopez-Fernandez M."/>
            <person name="Wu X."/>
            <person name="de Brujin I."/>
            <person name="Lundin D."/>
            <person name="Andersson A."/>
            <person name="Bertilsson S."/>
            <person name="Dopson M."/>
        </authorList>
    </citation>
    <scope>NUCLEOTIDE SEQUENCE</scope>
    <source>
        <strain evidence="3">MM415A03348</strain>
        <strain evidence="2">MM415B01408</strain>
    </source>
</reference>
<protein>
    <submittedName>
        <fullName evidence="2">Uncharacterized protein</fullName>
    </submittedName>
</protein>
<dbReference type="AlphaFoldDB" id="A0A6M3IMR6"/>
<gene>
    <name evidence="3" type="ORF">MM415A03348_0006</name>
    <name evidence="2" type="ORF">MM415B01408_0010</name>
</gene>
<sequence>MKNLIVLAAIISLLVITGQAGADYMVIHAPEQSKWEMNSIDPGFNPNWSGYQRVHTIFKTLDEVFEYLNSRTVWGGFYGVKVYEIKEVPIKKHQKTQKEEIERVTDEQWTREGDKPQWQEESKVGWVKSGVTGF</sequence>
<dbReference type="EMBL" id="MT141852">
    <property type="protein sequence ID" value="QJA71178.1"/>
    <property type="molecule type" value="Genomic_DNA"/>
</dbReference>
<evidence type="ECO:0000313" key="2">
    <source>
        <dbReference type="EMBL" id="QJA58756.1"/>
    </source>
</evidence>
<feature type="region of interest" description="Disordered" evidence="1">
    <location>
        <begin position="96"/>
        <end position="122"/>
    </location>
</feature>
<dbReference type="EMBL" id="MT141338">
    <property type="protein sequence ID" value="QJA58756.1"/>
    <property type="molecule type" value="Genomic_DNA"/>
</dbReference>
<proteinExistence type="predicted"/>
<name>A0A6M3IMR6_9ZZZZ</name>
<evidence type="ECO:0000256" key="1">
    <source>
        <dbReference type="SAM" id="MobiDB-lite"/>
    </source>
</evidence>
<organism evidence="2">
    <name type="scientific">viral metagenome</name>
    <dbReference type="NCBI Taxonomy" id="1070528"/>
    <lineage>
        <taxon>unclassified sequences</taxon>
        <taxon>metagenomes</taxon>
        <taxon>organismal metagenomes</taxon>
    </lineage>
</organism>
<evidence type="ECO:0000313" key="3">
    <source>
        <dbReference type="EMBL" id="QJA71178.1"/>
    </source>
</evidence>
<accession>A0A6M3IMR6</accession>